<proteinExistence type="predicted"/>
<reference evidence="2 3" key="1">
    <citation type="submission" date="2023-03" db="EMBL/GenBank/DDBJ databases">
        <title>YIM 133296 draft genome.</title>
        <authorList>
            <person name="Xiong L."/>
        </authorList>
    </citation>
    <scope>NUCLEOTIDE SEQUENCE [LARGE SCALE GENOMIC DNA]</scope>
    <source>
        <strain evidence="2 3">YIM 133296</strain>
    </source>
</reference>
<evidence type="ECO:0000256" key="1">
    <source>
        <dbReference type="SAM" id="Phobius"/>
    </source>
</evidence>
<dbReference type="EMBL" id="JAROAV010000052">
    <property type="protein sequence ID" value="MDF8266228.1"/>
    <property type="molecule type" value="Genomic_DNA"/>
</dbReference>
<keyword evidence="1" id="KW-0472">Membrane</keyword>
<organism evidence="2 3">
    <name type="scientific">Luteipulveratus flavus</name>
    <dbReference type="NCBI Taxonomy" id="3031728"/>
    <lineage>
        <taxon>Bacteria</taxon>
        <taxon>Bacillati</taxon>
        <taxon>Actinomycetota</taxon>
        <taxon>Actinomycetes</taxon>
        <taxon>Micrococcales</taxon>
        <taxon>Dermacoccaceae</taxon>
        <taxon>Luteipulveratus</taxon>
    </lineage>
</organism>
<dbReference type="Proteomes" id="UP001528912">
    <property type="component" value="Unassembled WGS sequence"/>
</dbReference>
<dbReference type="Pfam" id="PF07077">
    <property type="entry name" value="DUF1345"/>
    <property type="match status" value="1"/>
</dbReference>
<accession>A0ABT6CBE7</accession>
<feature type="transmembrane region" description="Helical" evidence="1">
    <location>
        <begin position="41"/>
        <end position="64"/>
    </location>
</feature>
<name>A0ABT6CBE7_9MICO</name>
<gene>
    <name evidence="2" type="ORF">P4R38_18405</name>
</gene>
<dbReference type="InterPro" id="IPR009781">
    <property type="entry name" value="DUF1345"/>
</dbReference>
<sequence length="223" mass="23849">MRHGHYWLSERRRSLLAAGVGVAVAAPLRLLRPHTLSAVDGAVLVLLAYLMTYLVVTAVAFASTSPARIRSWAERESRGTVLQRYVLGTAPGPGVSIFIAAVAFAVSLVWLPGHGTDLAGPARAMIGVALIAVAWISVVVSYAVTFHADNLLENEKGLDFPGDSRPEWSDYVYFAVSVMATFGTTDVNVTSREMRRTVSINAVIAFVFNTVTIAASVSALTTL</sequence>
<keyword evidence="3" id="KW-1185">Reference proteome</keyword>
<dbReference type="RefSeq" id="WP_277193432.1">
    <property type="nucleotide sequence ID" value="NZ_JAROAV010000052.1"/>
</dbReference>
<comment type="caution">
    <text evidence="2">The sequence shown here is derived from an EMBL/GenBank/DDBJ whole genome shotgun (WGS) entry which is preliminary data.</text>
</comment>
<feature type="transmembrane region" description="Helical" evidence="1">
    <location>
        <begin position="122"/>
        <end position="144"/>
    </location>
</feature>
<keyword evidence="1" id="KW-0812">Transmembrane</keyword>
<feature type="transmembrane region" description="Helical" evidence="1">
    <location>
        <begin position="198"/>
        <end position="220"/>
    </location>
</feature>
<keyword evidence="1" id="KW-1133">Transmembrane helix</keyword>
<evidence type="ECO:0000313" key="2">
    <source>
        <dbReference type="EMBL" id="MDF8266228.1"/>
    </source>
</evidence>
<evidence type="ECO:0000313" key="3">
    <source>
        <dbReference type="Proteomes" id="UP001528912"/>
    </source>
</evidence>
<protein>
    <submittedName>
        <fullName evidence="2">DUF1345 domain-containing protein</fullName>
    </submittedName>
</protein>
<feature type="transmembrane region" description="Helical" evidence="1">
    <location>
        <begin position="85"/>
        <end position="110"/>
    </location>
</feature>